<feature type="compositionally biased region" description="Polar residues" evidence="4">
    <location>
        <begin position="741"/>
        <end position="750"/>
    </location>
</feature>
<proteinExistence type="predicted"/>
<feature type="region of interest" description="Disordered" evidence="4">
    <location>
        <begin position="228"/>
        <end position="254"/>
    </location>
</feature>
<feature type="compositionally biased region" description="Basic and acidic residues" evidence="4">
    <location>
        <begin position="644"/>
        <end position="659"/>
    </location>
</feature>
<feature type="region of interest" description="Disordered" evidence="4">
    <location>
        <begin position="690"/>
        <end position="713"/>
    </location>
</feature>
<feature type="repeat" description="WD" evidence="3">
    <location>
        <begin position="365"/>
        <end position="407"/>
    </location>
</feature>
<dbReference type="Proteomes" id="UP001497382">
    <property type="component" value="Unassembled WGS sequence"/>
</dbReference>
<feature type="region of interest" description="Disordered" evidence="4">
    <location>
        <begin position="602"/>
        <end position="672"/>
    </location>
</feature>
<organism evidence="5 6">
    <name type="scientific">Larinioides sclopetarius</name>
    <dbReference type="NCBI Taxonomy" id="280406"/>
    <lineage>
        <taxon>Eukaryota</taxon>
        <taxon>Metazoa</taxon>
        <taxon>Ecdysozoa</taxon>
        <taxon>Arthropoda</taxon>
        <taxon>Chelicerata</taxon>
        <taxon>Arachnida</taxon>
        <taxon>Araneae</taxon>
        <taxon>Araneomorphae</taxon>
        <taxon>Entelegynae</taxon>
        <taxon>Araneoidea</taxon>
        <taxon>Araneidae</taxon>
        <taxon>Larinioides</taxon>
    </lineage>
</organism>
<dbReference type="GO" id="GO:0036064">
    <property type="term" value="C:ciliary basal body"/>
    <property type="evidence" value="ECO:0007669"/>
    <property type="project" value="TreeGrafter"/>
</dbReference>
<evidence type="ECO:0000256" key="3">
    <source>
        <dbReference type="PROSITE-ProRule" id="PRU00221"/>
    </source>
</evidence>
<feature type="repeat" description="WD" evidence="3">
    <location>
        <begin position="324"/>
        <end position="365"/>
    </location>
</feature>
<name>A0AAV1YTY7_9ARAC</name>
<dbReference type="GO" id="GO:0044458">
    <property type="term" value="P:motile cilium assembly"/>
    <property type="evidence" value="ECO:0007669"/>
    <property type="project" value="TreeGrafter"/>
</dbReference>
<dbReference type="Pfam" id="PF00400">
    <property type="entry name" value="WD40"/>
    <property type="match status" value="4"/>
</dbReference>
<dbReference type="PROSITE" id="PS50082">
    <property type="entry name" value="WD_REPEATS_2"/>
    <property type="match status" value="3"/>
</dbReference>
<dbReference type="InterPro" id="IPR052803">
    <property type="entry name" value="Cilium-Associated_Jouberin"/>
</dbReference>
<comment type="caution">
    <text evidence="5">The sequence shown here is derived from an EMBL/GenBank/DDBJ whole genome shotgun (WGS) entry which is preliminary data.</text>
</comment>
<evidence type="ECO:0008006" key="7">
    <source>
        <dbReference type="Google" id="ProtNLM"/>
    </source>
</evidence>
<dbReference type="EMBL" id="CAXIEN010000002">
    <property type="protein sequence ID" value="CAL1261303.1"/>
    <property type="molecule type" value="Genomic_DNA"/>
</dbReference>
<dbReference type="InterPro" id="IPR001680">
    <property type="entry name" value="WD40_rpt"/>
</dbReference>
<dbReference type="AlphaFoldDB" id="A0AAV1YTY7"/>
<dbReference type="SMART" id="SM00320">
    <property type="entry name" value="WD40"/>
    <property type="match status" value="5"/>
</dbReference>
<feature type="compositionally biased region" description="Basic residues" evidence="4">
    <location>
        <begin position="760"/>
        <end position="770"/>
    </location>
</feature>
<evidence type="ECO:0000256" key="2">
    <source>
        <dbReference type="ARBA" id="ARBA00022737"/>
    </source>
</evidence>
<dbReference type="PROSITE" id="PS50294">
    <property type="entry name" value="WD_REPEATS_REGION"/>
    <property type="match status" value="2"/>
</dbReference>
<feature type="compositionally biased region" description="Polar residues" evidence="4">
    <location>
        <begin position="236"/>
        <end position="254"/>
    </location>
</feature>
<feature type="repeat" description="WD" evidence="3">
    <location>
        <begin position="409"/>
        <end position="440"/>
    </location>
</feature>
<dbReference type="Gene3D" id="2.130.10.10">
    <property type="entry name" value="YVTN repeat-like/Quinoprotein amine dehydrogenase"/>
    <property type="match status" value="1"/>
</dbReference>
<dbReference type="InterPro" id="IPR036322">
    <property type="entry name" value="WD40_repeat_dom_sf"/>
</dbReference>
<evidence type="ECO:0000256" key="4">
    <source>
        <dbReference type="SAM" id="MobiDB-lite"/>
    </source>
</evidence>
<keyword evidence="6" id="KW-1185">Reference proteome</keyword>
<accession>A0AAV1YTY7</accession>
<sequence>MESRGDRALAMDSNANVVKITVHHCELKLEKLLVQPVVCMHVVNSSHGSYVKKQDSKKAVTSFYENQCGDIDYILPIMTQPCTVQGKKSQLLCWEESFVLNENMEYLLKKEISTILFFEVIDLVPLTFTKYHYERLNENGMQKLAWAFLKVLGSNNIVNTGSKLRLQLFKPHISRKKKTCQLEVFKWWSSKPRIPLPASLYISFEKHDISTIEPALRSMLPLQEETGSSAVGKGVGTSNESVLHSPNDNLSVSENKNNEVKWSRKEGEPYKIPTHHSLMLEPATSCQVLKFSSLGRLLVAGCGAAGQYSLFIFEIPSGKFLHKMFAHSDVIYDFDWSENDERLLSASADYSVKLWNVKSWNLMSTFPHPSFVYAAKFQPSMKNNLVTGCYDHVIRIWTFHKSPQLLQELEGHNSAVNALCWHKKNMNLFSADSTGEIKMWRNPSYQRNSSKDFNNYVLDRDFCFPEIKGVSINKLVTNINEDTLFLFCGDGSVRIIDISNGRIYPCFECFPKYQGTAVGCCSPCGNLLFLCSDNGCVQIWTQKSSKVTESLSNTFHRCQLTSIDYHPLDHILAVSTSEDGGHIHVYTSEASDDPCETKDLEASEKGCGIKSPDSSSTLTENRNERKDSKIMNPNSLFSNTPMKNENELKNYLSSHEKSKTTSRRNPSKSYFYNAETSSDEGFARLSLNAKRDSSEYESSGYARPEKHYEESGNGEPFTAIAVKSGHINAIPAPDKYIVSDSHASGSQISDSGYPDSVQRSSKRSQRRKKLREMNKSNF</sequence>
<dbReference type="PANTHER" id="PTHR44499">
    <property type="entry name" value="JOUBERIN"/>
    <property type="match status" value="1"/>
</dbReference>
<feature type="compositionally biased region" description="Polar residues" evidence="4">
    <location>
        <begin position="631"/>
        <end position="643"/>
    </location>
</feature>
<reference evidence="5 6" key="1">
    <citation type="submission" date="2024-04" db="EMBL/GenBank/DDBJ databases">
        <authorList>
            <person name="Rising A."/>
            <person name="Reimegard J."/>
            <person name="Sonavane S."/>
            <person name="Akerstrom W."/>
            <person name="Nylinder S."/>
            <person name="Hedman E."/>
            <person name="Kallberg Y."/>
        </authorList>
    </citation>
    <scope>NUCLEOTIDE SEQUENCE [LARGE SCALE GENOMIC DNA]</scope>
</reference>
<keyword evidence="2" id="KW-0677">Repeat</keyword>
<dbReference type="InterPro" id="IPR015943">
    <property type="entry name" value="WD40/YVTN_repeat-like_dom_sf"/>
</dbReference>
<feature type="region of interest" description="Disordered" evidence="4">
    <location>
        <begin position="738"/>
        <end position="778"/>
    </location>
</feature>
<evidence type="ECO:0000313" key="6">
    <source>
        <dbReference type="Proteomes" id="UP001497382"/>
    </source>
</evidence>
<evidence type="ECO:0000256" key="1">
    <source>
        <dbReference type="ARBA" id="ARBA00022574"/>
    </source>
</evidence>
<evidence type="ECO:0000313" key="5">
    <source>
        <dbReference type="EMBL" id="CAL1261303.1"/>
    </source>
</evidence>
<dbReference type="SUPFAM" id="SSF50978">
    <property type="entry name" value="WD40 repeat-like"/>
    <property type="match status" value="1"/>
</dbReference>
<dbReference type="PROSITE" id="PS00678">
    <property type="entry name" value="WD_REPEATS_1"/>
    <property type="match status" value="1"/>
</dbReference>
<protein>
    <recommendedName>
        <fullName evidence="7">Jouberin</fullName>
    </recommendedName>
</protein>
<dbReference type="PANTHER" id="PTHR44499:SF1">
    <property type="entry name" value="JOUBERIN"/>
    <property type="match status" value="1"/>
</dbReference>
<dbReference type="InterPro" id="IPR019775">
    <property type="entry name" value="WD40_repeat_CS"/>
</dbReference>
<keyword evidence="1 3" id="KW-0853">WD repeat</keyword>
<gene>
    <name evidence="5" type="ORF">LARSCL_LOCUS322</name>
</gene>